<dbReference type="EMBL" id="JAEVFJ010000006">
    <property type="protein sequence ID" value="KAH8103856.1"/>
    <property type="molecule type" value="Genomic_DNA"/>
</dbReference>
<dbReference type="AlphaFoldDB" id="A0A8K0UTR5"/>
<sequence>MDANEVPLPPPFTLHFSTDLIAYVHRATSLAGFPTCTMILDDENTTIPIAPQLIDVVDVLHDGRHSTVYVGRCQDSTEVALKFTTREDVLEEAGSYDYLVELQGKVVPKFCGVLYGNDSRGNDILCLMMERFGNRLDQPFHKLPTVEKAKILNKLVKIHDCGLHHLDFAERNVLFDGNDYRIADLRYVSDCDGSCSWTYDFEEHVGQDDSESMDPSMRCSEIRSEAMTMLFWHDAKLRLADLFWVSKSEDLPPQHVIDRLDVRTGIALHTVYYTEDRRLLILRFFRLIQQKLKNGEPLERLEREQMRIMYDIQKEWHKER</sequence>
<keyword evidence="2" id="KW-1185">Reference proteome</keyword>
<dbReference type="OrthoDB" id="2523749at2759"/>
<dbReference type="SUPFAM" id="SSF56112">
    <property type="entry name" value="Protein kinase-like (PK-like)"/>
    <property type="match status" value="1"/>
</dbReference>
<organism evidence="1 2">
    <name type="scientific">Cristinia sonorae</name>
    <dbReference type="NCBI Taxonomy" id="1940300"/>
    <lineage>
        <taxon>Eukaryota</taxon>
        <taxon>Fungi</taxon>
        <taxon>Dikarya</taxon>
        <taxon>Basidiomycota</taxon>
        <taxon>Agaricomycotina</taxon>
        <taxon>Agaricomycetes</taxon>
        <taxon>Agaricomycetidae</taxon>
        <taxon>Agaricales</taxon>
        <taxon>Pleurotineae</taxon>
        <taxon>Stephanosporaceae</taxon>
        <taxon>Cristinia</taxon>
    </lineage>
</organism>
<dbReference type="PANTHER" id="PTHR37171:SF1">
    <property type="entry name" value="SERINE_THREONINE-PROTEIN KINASE YRZF-RELATED"/>
    <property type="match status" value="1"/>
</dbReference>
<reference evidence="1" key="1">
    <citation type="journal article" date="2021" name="New Phytol.">
        <title>Evolutionary innovations through gain and loss of genes in the ectomycorrhizal Boletales.</title>
        <authorList>
            <person name="Wu G."/>
            <person name="Miyauchi S."/>
            <person name="Morin E."/>
            <person name="Kuo A."/>
            <person name="Drula E."/>
            <person name="Varga T."/>
            <person name="Kohler A."/>
            <person name="Feng B."/>
            <person name="Cao Y."/>
            <person name="Lipzen A."/>
            <person name="Daum C."/>
            <person name="Hundley H."/>
            <person name="Pangilinan J."/>
            <person name="Johnson J."/>
            <person name="Barry K."/>
            <person name="LaButti K."/>
            <person name="Ng V."/>
            <person name="Ahrendt S."/>
            <person name="Min B."/>
            <person name="Choi I.G."/>
            <person name="Park H."/>
            <person name="Plett J.M."/>
            <person name="Magnuson J."/>
            <person name="Spatafora J.W."/>
            <person name="Nagy L.G."/>
            <person name="Henrissat B."/>
            <person name="Grigoriev I.V."/>
            <person name="Yang Z.L."/>
            <person name="Xu J."/>
            <person name="Martin F.M."/>
        </authorList>
    </citation>
    <scope>NUCLEOTIDE SEQUENCE</scope>
    <source>
        <strain evidence="1">KKN 215</strain>
    </source>
</reference>
<name>A0A8K0UTR5_9AGAR</name>
<dbReference type="InterPro" id="IPR052396">
    <property type="entry name" value="Meiotic_Drive_Suppr_Kinase"/>
</dbReference>
<gene>
    <name evidence="1" type="ORF">BXZ70DRAFT_923133</name>
</gene>
<accession>A0A8K0UTR5</accession>
<proteinExistence type="predicted"/>
<evidence type="ECO:0000313" key="1">
    <source>
        <dbReference type="EMBL" id="KAH8103856.1"/>
    </source>
</evidence>
<evidence type="ECO:0000313" key="2">
    <source>
        <dbReference type="Proteomes" id="UP000813824"/>
    </source>
</evidence>
<protein>
    <submittedName>
        <fullName evidence="1">Uncharacterized protein</fullName>
    </submittedName>
</protein>
<dbReference type="Proteomes" id="UP000813824">
    <property type="component" value="Unassembled WGS sequence"/>
</dbReference>
<dbReference type="InterPro" id="IPR011009">
    <property type="entry name" value="Kinase-like_dom_sf"/>
</dbReference>
<dbReference type="PANTHER" id="PTHR37171">
    <property type="entry name" value="SERINE/THREONINE-PROTEIN KINASE YRZF-RELATED"/>
    <property type="match status" value="1"/>
</dbReference>
<comment type="caution">
    <text evidence="1">The sequence shown here is derived from an EMBL/GenBank/DDBJ whole genome shotgun (WGS) entry which is preliminary data.</text>
</comment>
<dbReference type="Gene3D" id="1.10.510.10">
    <property type="entry name" value="Transferase(Phosphotransferase) domain 1"/>
    <property type="match status" value="1"/>
</dbReference>